<organism evidence="1 2">
    <name type="scientific">Hymenoscyphus fraxineus</name>
    <dbReference type="NCBI Taxonomy" id="746836"/>
    <lineage>
        <taxon>Eukaryota</taxon>
        <taxon>Fungi</taxon>
        <taxon>Dikarya</taxon>
        <taxon>Ascomycota</taxon>
        <taxon>Pezizomycotina</taxon>
        <taxon>Leotiomycetes</taxon>
        <taxon>Helotiales</taxon>
        <taxon>Helotiaceae</taxon>
        <taxon>Hymenoscyphus</taxon>
    </lineage>
</organism>
<proteinExistence type="predicted"/>
<comment type="caution">
    <text evidence="1">The sequence shown here is derived from an EMBL/GenBank/DDBJ whole genome shotgun (WGS) entry which is preliminary data.</text>
</comment>
<keyword evidence="2" id="KW-1185">Reference proteome</keyword>
<evidence type="ECO:0000313" key="2">
    <source>
        <dbReference type="Proteomes" id="UP000696280"/>
    </source>
</evidence>
<protein>
    <recommendedName>
        <fullName evidence="3">SMP-30/Gluconolactonase/LRE-like region domain-containing protein</fullName>
    </recommendedName>
</protein>
<dbReference type="AlphaFoldDB" id="A0A9N9KN63"/>
<dbReference type="OrthoDB" id="9977941at2759"/>
<name>A0A9N9KN63_9HELO</name>
<evidence type="ECO:0000313" key="1">
    <source>
        <dbReference type="EMBL" id="CAG8950409.1"/>
    </source>
</evidence>
<dbReference type="SUPFAM" id="SSF63825">
    <property type="entry name" value="YWTD domain"/>
    <property type="match status" value="1"/>
</dbReference>
<reference evidence="1" key="1">
    <citation type="submission" date="2021-07" db="EMBL/GenBank/DDBJ databases">
        <authorList>
            <person name="Durling M."/>
        </authorList>
    </citation>
    <scope>NUCLEOTIDE SEQUENCE</scope>
</reference>
<dbReference type="Gene3D" id="2.120.10.30">
    <property type="entry name" value="TolB, C-terminal domain"/>
    <property type="match status" value="1"/>
</dbReference>
<accession>A0A9N9KN63</accession>
<dbReference type="InterPro" id="IPR011042">
    <property type="entry name" value="6-blade_b-propeller_TolB-like"/>
</dbReference>
<dbReference type="Proteomes" id="UP000696280">
    <property type="component" value="Unassembled WGS sequence"/>
</dbReference>
<gene>
    <name evidence="1" type="ORF">HYFRA_00006902</name>
</gene>
<sequence>METGFSFALIAPAVVIAKDPSDVGKGASYGDFTLDNDGNAYVAVFPHSVVKITPSGNQTIWVQDERLRGSTSATISPDGKTVYIITAGKGEFGDEGGGQVFAANI</sequence>
<evidence type="ECO:0008006" key="3">
    <source>
        <dbReference type="Google" id="ProtNLM"/>
    </source>
</evidence>
<dbReference type="EMBL" id="CAJVRL010000037">
    <property type="protein sequence ID" value="CAG8950409.1"/>
    <property type="molecule type" value="Genomic_DNA"/>
</dbReference>